<proteinExistence type="predicted"/>
<keyword evidence="2" id="KW-1185">Reference proteome</keyword>
<accession>A0A369JVQ5</accession>
<reference evidence="1" key="1">
    <citation type="submission" date="2018-04" db="EMBL/GenBank/DDBJ databases">
        <title>Whole genome sequencing of Hypsizygus marmoreus.</title>
        <authorList>
            <person name="Choi I.-G."/>
            <person name="Min B."/>
            <person name="Kim J.-G."/>
            <person name="Kim S."/>
            <person name="Oh Y.-L."/>
            <person name="Kong W.-S."/>
            <person name="Park H."/>
            <person name="Jeong J."/>
            <person name="Song E.-S."/>
        </authorList>
    </citation>
    <scope>NUCLEOTIDE SEQUENCE [LARGE SCALE GENOMIC DNA]</scope>
    <source>
        <strain evidence="1">51987-8</strain>
    </source>
</reference>
<dbReference type="EMBL" id="LUEZ02000046">
    <property type="protein sequence ID" value="RDB23733.1"/>
    <property type="molecule type" value="Genomic_DNA"/>
</dbReference>
<dbReference type="AlphaFoldDB" id="A0A369JVQ5"/>
<dbReference type="Proteomes" id="UP000076154">
    <property type="component" value="Unassembled WGS sequence"/>
</dbReference>
<evidence type="ECO:0000313" key="2">
    <source>
        <dbReference type="Proteomes" id="UP000076154"/>
    </source>
</evidence>
<comment type="caution">
    <text evidence="1">The sequence shown here is derived from an EMBL/GenBank/DDBJ whole genome shotgun (WGS) entry which is preliminary data.</text>
</comment>
<dbReference type="InParanoid" id="A0A369JVQ5"/>
<organism evidence="1 2">
    <name type="scientific">Hypsizygus marmoreus</name>
    <name type="common">White beech mushroom</name>
    <name type="synonym">Agaricus marmoreus</name>
    <dbReference type="NCBI Taxonomy" id="39966"/>
    <lineage>
        <taxon>Eukaryota</taxon>
        <taxon>Fungi</taxon>
        <taxon>Dikarya</taxon>
        <taxon>Basidiomycota</taxon>
        <taxon>Agaricomycotina</taxon>
        <taxon>Agaricomycetes</taxon>
        <taxon>Agaricomycetidae</taxon>
        <taxon>Agaricales</taxon>
        <taxon>Tricholomatineae</taxon>
        <taxon>Lyophyllaceae</taxon>
        <taxon>Hypsizygus</taxon>
    </lineage>
</organism>
<gene>
    <name evidence="1" type="ORF">Hypma_009466</name>
</gene>
<evidence type="ECO:0000313" key="1">
    <source>
        <dbReference type="EMBL" id="RDB23733.1"/>
    </source>
</evidence>
<protein>
    <submittedName>
        <fullName evidence="1">Uncharacterized protein</fullName>
    </submittedName>
</protein>
<name>A0A369JVQ5_HYPMA</name>
<sequence>MHIRWSNALTQSPHHGHYGAAIAFCSVLGADSTAHTPSMHYVRCHIAFMTTTQVSSLSPSPCCCTLPLH</sequence>